<comment type="pathway">
    <text evidence="1">Carbohydrate acid metabolism.</text>
</comment>
<organism evidence="6 7">
    <name type="scientific">Martelella alba</name>
    <dbReference type="NCBI Taxonomy" id="2590451"/>
    <lineage>
        <taxon>Bacteria</taxon>
        <taxon>Pseudomonadati</taxon>
        <taxon>Pseudomonadota</taxon>
        <taxon>Alphaproteobacteria</taxon>
        <taxon>Hyphomicrobiales</taxon>
        <taxon>Aurantimonadaceae</taxon>
        <taxon>Martelella</taxon>
    </lineage>
</organism>
<dbReference type="InterPro" id="IPR000887">
    <property type="entry name" value="Aldlse_KDPG_KHG"/>
</dbReference>
<evidence type="ECO:0000256" key="3">
    <source>
        <dbReference type="ARBA" id="ARBA00011233"/>
    </source>
</evidence>
<dbReference type="NCBIfam" id="NF006600">
    <property type="entry name" value="PRK09140.1"/>
    <property type="match status" value="1"/>
</dbReference>
<dbReference type="RefSeq" id="WP_136992924.1">
    <property type="nucleotide sequence ID" value="NZ_SZPQ01000066.1"/>
</dbReference>
<dbReference type="CDD" id="cd00452">
    <property type="entry name" value="KDPG_aldolase"/>
    <property type="match status" value="1"/>
</dbReference>
<dbReference type="Gene3D" id="3.20.20.70">
    <property type="entry name" value="Aldolase class I"/>
    <property type="match status" value="1"/>
</dbReference>
<evidence type="ECO:0000313" key="7">
    <source>
        <dbReference type="Proteomes" id="UP000305202"/>
    </source>
</evidence>
<name>A0ABY2SDP8_9HYPH</name>
<accession>A0ABY2SDP8</accession>
<evidence type="ECO:0000256" key="1">
    <source>
        <dbReference type="ARBA" id="ARBA00004761"/>
    </source>
</evidence>
<evidence type="ECO:0000256" key="5">
    <source>
        <dbReference type="ARBA" id="ARBA00023277"/>
    </source>
</evidence>
<comment type="similarity">
    <text evidence="2">Belongs to the KHG/KDPG aldolase family.</text>
</comment>
<dbReference type="PANTHER" id="PTHR30246">
    <property type="entry name" value="2-KETO-3-DEOXY-6-PHOSPHOGLUCONATE ALDOLASE"/>
    <property type="match status" value="1"/>
</dbReference>
<comment type="caution">
    <text evidence="6">The sequence shown here is derived from an EMBL/GenBank/DDBJ whole genome shotgun (WGS) entry which is preliminary data.</text>
</comment>
<keyword evidence="5" id="KW-0119">Carbohydrate metabolism</keyword>
<keyword evidence="7" id="KW-1185">Reference proteome</keyword>
<dbReference type="InterPro" id="IPR013785">
    <property type="entry name" value="Aldolase_TIM"/>
</dbReference>
<evidence type="ECO:0000256" key="2">
    <source>
        <dbReference type="ARBA" id="ARBA00006906"/>
    </source>
</evidence>
<dbReference type="EMBL" id="SZPQ01000066">
    <property type="protein sequence ID" value="TKI02631.1"/>
    <property type="molecule type" value="Genomic_DNA"/>
</dbReference>
<dbReference type="SUPFAM" id="SSF51569">
    <property type="entry name" value="Aldolase"/>
    <property type="match status" value="1"/>
</dbReference>
<gene>
    <name evidence="6" type="ORF">FCN80_24410</name>
</gene>
<dbReference type="Pfam" id="PF01081">
    <property type="entry name" value="Aldolase"/>
    <property type="match status" value="1"/>
</dbReference>
<evidence type="ECO:0000256" key="4">
    <source>
        <dbReference type="ARBA" id="ARBA00023239"/>
    </source>
</evidence>
<keyword evidence="4" id="KW-0456">Lyase</keyword>
<comment type="subunit">
    <text evidence="3">Homotrimer.</text>
</comment>
<protein>
    <submittedName>
        <fullName evidence="6">2-dehydro-3-deoxy-6-phosphogalactonate aldolase</fullName>
    </submittedName>
</protein>
<proteinExistence type="inferred from homology"/>
<sequence>MSLQTWLKRMPLIAILRGVTPDDILPVGRVLKESGFAIIEIPMNSPEPIESIRRLAAEFGEDLLVGAGTVLNPADVDRIAAAGGRIIVMPHADTRVIRRAHETGLYCTPGIASPTEGFAALEAGADGLKLFPAEGMSPAVLKALRAVFPANVPLLPVGGVTPQTMSPWLAAGAAGFGLGSALYKPGLSAQAVGENARAFVAALQAGKMA</sequence>
<dbReference type="Proteomes" id="UP000305202">
    <property type="component" value="Unassembled WGS sequence"/>
</dbReference>
<evidence type="ECO:0000313" key="6">
    <source>
        <dbReference type="EMBL" id="TKI02631.1"/>
    </source>
</evidence>
<dbReference type="PANTHER" id="PTHR30246:SF1">
    <property type="entry name" value="2-DEHYDRO-3-DEOXY-6-PHOSPHOGALACTONATE ALDOLASE-RELATED"/>
    <property type="match status" value="1"/>
</dbReference>
<reference evidence="6 7" key="1">
    <citation type="submission" date="2019-04" db="EMBL/GenBank/DDBJ databases">
        <authorList>
            <person name="Li M."/>
            <person name="Gao C."/>
        </authorList>
    </citation>
    <scope>NUCLEOTIDE SEQUENCE [LARGE SCALE GENOMIC DNA]</scope>
    <source>
        <strain evidence="6 7">BGMRC 2031</strain>
    </source>
</reference>